<dbReference type="AlphaFoldDB" id="A0A8J6KN07"/>
<evidence type="ECO:0000313" key="3">
    <source>
        <dbReference type="EMBL" id="KAH0503199.1"/>
    </source>
</evidence>
<organism evidence="3 4">
    <name type="scientific">Microtus ochrogaster</name>
    <name type="common">Prairie vole</name>
    <dbReference type="NCBI Taxonomy" id="79684"/>
    <lineage>
        <taxon>Eukaryota</taxon>
        <taxon>Metazoa</taxon>
        <taxon>Chordata</taxon>
        <taxon>Craniata</taxon>
        <taxon>Vertebrata</taxon>
        <taxon>Euteleostomi</taxon>
        <taxon>Mammalia</taxon>
        <taxon>Eutheria</taxon>
        <taxon>Euarchontoglires</taxon>
        <taxon>Glires</taxon>
        <taxon>Rodentia</taxon>
        <taxon>Myomorpha</taxon>
        <taxon>Muroidea</taxon>
        <taxon>Cricetidae</taxon>
        <taxon>Arvicolinae</taxon>
        <taxon>Microtus</taxon>
    </lineage>
</organism>
<evidence type="ECO:0000256" key="1">
    <source>
        <dbReference type="SAM" id="MobiDB-lite"/>
    </source>
</evidence>
<protein>
    <submittedName>
        <fullName evidence="3">Coiled-coil domain-containing protein</fullName>
    </submittedName>
</protein>
<dbReference type="EMBL" id="JAATJU010025600">
    <property type="protein sequence ID" value="KAH0503199.1"/>
    <property type="molecule type" value="Genomic_DNA"/>
</dbReference>
<proteinExistence type="predicted"/>
<dbReference type="Proteomes" id="UP000710432">
    <property type="component" value="Unassembled WGS sequence"/>
</dbReference>
<sequence length="207" mass="23844">MRGLQMVSLYPKLTDNLEGHVLEGRKIHLRSRPPTREMLSWCSVEGGQEEEVQAPKREKIKNKRAGEREAQYQFSREKAFLQRKLRELGPVPGGGASLPDKKKAQALELSTKDNCLKSDPRVPRGNIQTLAQDESAKETTRKQPKMEKRKLRTEWWDPTLWGDPVTLTKREQSPHKTCSRFQSDPWKPSFPIGRLSYKNAISVPRED</sequence>
<feature type="region of interest" description="Disordered" evidence="1">
    <location>
        <begin position="50"/>
        <end position="72"/>
    </location>
</feature>
<gene>
    <name evidence="3" type="ORF">LTLLF_188395</name>
</gene>
<dbReference type="InterPro" id="IPR032777">
    <property type="entry name" value="DUF4515"/>
</dbReference>
<feature type="region of interest" description="Disordered" evidence="1">
    <location>
        <begin position="115"/>
        <end position="152"/>
    </location>
</feature>
<name>A0A8J6KN07_MICOH</name>
<evidence type="ECO:0000313" key="4">
    <source>
        <dbReference type="Proteomes" id="UP000710432"/>
    </source>
</evidence>
<accession>A0A8J6KN07</accession>
<comment type="caution">
    <text evidence="3">The sequence shown here is derived from an EMBL/GenBank/DDBJ whole genome shotgun (WGS) entry which is preliminary data.</text>
</comment>
<dbReference type="Pfam" id="PF14988">
    <property type="entry name" value="DUF4515"/>
    <property type="match status" value="1"/>
</dbReference>
<feature type="compositionally biased region" description="Basic and acidic residues" evidence="1">
    <location>
        <begin position="134"/>
        <end position="146"/>
    </location>
</feature>
<reference evidence="3" key="1">
    <citation type="submission" date="2020-03" db="EMBL/GenBank/DDBJ databases">
        <title>Studies in the Genomics of Life Span.</title>
        <authorList>
            <person name="Glass D."/>
        </authorList>
    </citation>
    <scope>NUCLEOTIDE SEQUENCE</scope>
    <source>
        <strain evidence="3">LTLLF</strain>
        <tissue evidence="3">Muscle</tissue>
    </source>
</reference>
<feature type="domain" description="DUF4515" evidence="2">
    <location>
        <begin position="5"/>
        <end position="128"/>
    </location>
</feature>
<evidence type="ECO:0000259" key="2">
    <source>
        <dbReference type="Pfam" id="PF14988"/>
    </source>
</evidence>
<feature type="region of interest" description="Disordered" evidence="1">
    <location>
        <begin position="164"/>
        <end position="207"/>
    </location>
</feature>